<dbReference type="AlphaFoldDB" id="W7F5F5"/>
<dbReference type="EMBL" id="KE123623">
    <property type="protein sequence ID" value="EUR70055.1"/>
    <property type="molecule type" value="Genomic_DNA"/>
</dbReference>
<evidence type="ECO:0000313" key="1">
    <source>
        <dbReference type="EMBL" id="EUR70055.1"/>
    </source>
</evidence>
<accession>W7F5F5</accession>
<organism evidence="1 2">
    <name type="scientific">Plasmodium falciparum (isolate 7G8)</name>
    <dbReference type="NCBI Taxonomy" id="57266"/>
    <lineage>
        <taxon>Eukaryota</taxon>
        <taxon>Sar</taxon>
        <taxon>Alveolata</taxon>
        <taxon>Apicomplexa</taxon>
        <taxon>Aconoidasida</taxon>
        <taxon>Haemosporida</taxon>
        <taxon>Plasmodiidae</taxon>
        <taxon>Plasmodium</taxon>
        <taxon>Plasmodium (Laverania)</taxon>
    </lineage>
</organism>
<gene>
    <name evidence="1" type="ORF">PFBG_03285</name>
</gene>
<name>W7F5F5_PLAF8</name>
<reference evidence="1 2" key="2">
    <citation type="submission" date="2013-02" db="EMBL/GenBank/DDBJ databases">
        <title>The Genome Sequence of Plasmodium falciparum 7G8.</title>
        <authorList>
            <consortium name="The Broad Institute Genome Sequencing Platform"/>
            <consortium name="The Broad Institute Genome Sequencing Center for Infectious Disease"/>
            <person name="Neafsey D."/>
            <person name="Cheeseman I."/>
            <person name="Volkman S."/>
            <person name="Adams J."/>
            <person name="Walker B."/>
            <person name="Young S.K."/>
            <person name="Zeng Q."/>
            <person name="Gargeya S."/>
            <person name="Fitzgerald M."/>
            <person name="Haas B."/>
            <person name="Abouelleil A."/>
            <person name="Alvarado L."/>
            <person name="Arachchi H.M."/>
            <person name="Berlin A.M."/>
            <person name="Chapman S.B."/>
            <person name="Dewar J."/>
            <person name="Goldberg J."/>
            <person name="Griggs A."/>
            <person name="Gujja S."/>
            <person name="Hansen M."/>
            <person name="Howarth C."/>
            <person name="Imamovic A."/>
            <person name="Larimer J."/>
            <person name="McCowan C."/>
            <person name="Murphy C."/>
            <person name="Neiman D."/>
            <person name="Pearson M."/>
            <person name="Priest M."/>
            <person name="Roberts A."/>
            <person name="Saif S."/>
            <person name="Shea T."/>
            <person name="Sisk P."/>
            <person name="Sykes S."/>
            <person name="Wortman J."/>
            <person name="Nusbaum C."/>
            <person name="Birren B."/>
        </authorList>
    </citation>
    <scope>NUCLEOTIDE SEQUENCE [LARGE SCALE GENOMIC DNA]</scope>
    <source>
        <strain evidence="1 2">7G8</strain>
    </source>
</reference>
<reference evidence="2" key="1">
    <citation type="submission" date="2007-11" db="EMBL/GenBank/DDBJ databases">
        <authorList>
            <consortium name="The Broad Institute Genome Sequencing Platform"/>
            <person name="Volkman S.K."/>
            <person name="Daily J.P."/>
            <person name="Sarr O."/>
            <person name="Ndiaye D."/>
            <person name="Ndir O."/>
            <person name="Mboup S."/>
            <person name="Lukens A."/>
            <person name="Stange-Thomann N."/>
            <person name="Mauceli E."/>
            <person name="Gnerre S."/>
            <person name="Jaffe D."/>
            <person name="Zainoun J."/>
            <person name="Wiegand R.C."/>
            <person name="Birren B."/>
            <person name="Galagan J."/>
            <person name="Lander E."/>
            <person name="Wirth D.F."/>
        </authorList>
    </citation>
    <scope>NUCLEOTIDE SEQUENCE [LARGE SCALE GENOMIC DNA]</scope>
    <source>
        <strain evidence="2">7G8</strain>
    </source>
</reference>
<proteinExistence type="predicted"/>
<dbReference type="Proteomes" id="UP000030688">
    <property type="component" value="Unassembled WGS sequence"/>
</dbReference>
<evidence type="ECO:0000313" key="2">
    <source>
        <dbReference type="Proteomes" id="UP000030688"/>
    </source>
</evidence>
<protein>
    <submittedName>
        <fullName evidence="1">Uncharacterized protein</fullName>
    </submittedName>
</protein>
<sequence>MNYYNILLYNNTFNIFLSNKYYFCILKK</sequence>